<evidence type="ECO:0000313" key="3">
    <source>
        <dbReference type="Proteomes" id="UP001165498"/>
    </source>
</evidence>
<protein>
    <submittedName>
        <fullName evidence="2">Uncharacterized protein</fullName>
    </submittedName>
</protein>
<organism evidence="2 3">
    <name type="scientific">Tahibacter harae</name>
    <dbReference type="NCBI Taxonomy" id="2963937"/>
    <lineage>
        <taxon>Bacteria</taxon>
        <taxon>Pseudomonadati</taxon>
        <taxon>Pseudomonadota</taxon>
        <taxon>Gammaproteobacteria</taxon>
        <taxon>Lysobacterales</taxon>
        <taxon>Rhodanobacteraceae</taxon>
        <taxon>Tahibacter</taxon>
    </lineage>
</organism>
<name>A0ABT1QZJ2_9GAMM</name>
<accession>A0ABT1QZJ2</accession>
<feature type="transmembrane region" description="Helical" evidence="1">
    <location>
        <begin position="38"/>
        <end position="60"/>
    </location>
</feature>
<dbReference type="EMBL" id="JANFQO010000051">
    <property type="protein sequence ID" value="MCQ4167710.1"/>
    <property type="molecule type" value="Genomic_DNA"/>
</dbReference>
<reference evidence="2" key="1">
    <citation type="submission" date="2022-07" db="EMBL/GenBank/DDBJ databases">
        <title>Tahibacter sp., a new gammaproteobacterium isolated from the silt sample collected at pig farm.</title>
        <authorList>
            <person name="Chen H."/>
        </authorList>
    </citation>
    <scope>NUCLEOTIDE SEQUENCE</scope>
    <source>
        <strain evidence="2">P2K</strain>
    </source>
</reference>
<feature type="transmembrane region" description="Helical" evidence="1">
    <location>
        <begin position="99"/>
        <end position="123"/>
    </location>
</feature>
<dbReference type="Proteomes" id="UP001165498">
    <property type="component" value="Unassembled WGS sequence"/>
</dbReference>
<dbReference type="RefSeq" id="WP_255916891.1">
    <property type="nucleotide sequence ID" value="NZ_JANFQO010000051.1"/>
</dbReference>
<keyword evidence="1" id="KW-1133">Transmembrane helix</keyword>
<sequence>MNLVAFSSTAFLTWTAVLALRVFVLGQFDNAYGSQGTFQAGLLFGLAATMLETSAFVVSTKLLGHHATPPRSFVSGFGCAVAFVLLACWTPPLTRSGTLPLYASASIAVLCGAIAGLVSARAARVVSGGAARRSGR</sequence>
<evidence type="ECO:0000256" key="1">
    <source>
        <dbReference type="SAM" id="Phobius"/>
    </source>
</evidence>
<gene>
    <name evidence="2" type="ORF">NM961_23625</name>
</gene>
<evidence type="ECO:0000313" key="2">
    <source>
        <dbReference type="EMBL" id="MCQ4167710.1"/>
    </source>
</evidence>
<keyword evidence="1" id="KW-0472">Membrane</keyword>
<keyword evidence="3" id="KW-1185">Reference proteome</keyword>
<proteinExistence type="predicted"/>
<comment type="caution">
    <text evidence="2">The sequence shown here is derived from an EMBL/GenBank/DDBJ whole genome shotgun (WGS) entry which is preliminary data.</text>
</comment>
<feature type="transmembrane region" description="Helical" evidence="1">
    <location>
        <begin position="72"/>
        <end position="93"/>
    </location>
</feature>
<keyword evidence="1" id="KW-0812">Transmembrane</keyword>